<evidence type="ECO:0000313" key="2">
    <source>
        <dbReference type="EMBL" id="MFC6377838.1"/>
    </source>
</evidence>
<dbReference type="InterPro" id="IPR013619">
    <property type="entry name" value="DUF1737"/>
</dbReference>
<gene>
    <name evidence="2" type="ORF">ACFP9W_07010</name>
</gene>
<dbReference type="EMBL" id="JBHSUB010000007">
    <property type="protein sequence ID" value="MFC6377838.1"/>
    <property type="molecule type" value="Genomic_DNA"/>
</dbReference>
<proteinExistence type="predicted"/>
<evidence type="ECO:0000259" key="1">
    <source>
        <dbReference type="Pfam" id="PF08410"/>
    </source>
</evidence>
<accession>A0ABW1VZT1</accession>
<comment type="caution">
    <text evidence="2">The sequence shown here is derived from an EMBL/GenBank/DDBJ whole genome shotgun (WGS) entry which is preliminary data.</text>
</comment>
<organism evidence="2 3">
    <name type="scientific">Tatumella terrea</name>
    <dbReference type="NCBI Taxonomy" id="419007"/>
    <lineage>
        <taxon>Bacteria</taxon>
        <taxon>Pseudomonadati</taxon>
        <taxon>Pseudomonadota</taxon>
        <taxon>Gammaproteobacteria</taxon>
        <taxon>Enterobacterales</taxon>
        <taxon>Erwiniaceae</taxon>
        <taxon>Tatumella</taxon>
    </lineage>
</organism>
<feature type="domain" description="DUF1737" evidence="1">
    <location>
        <begin position="11"/>
        <end position="59"/>
    </location>
</feature>
<dbReference type="Proteomes" id="UP001596230">
    <property type="component" value="Unassembled WGS sequence"/>
</dbReference>
<sequence length="66" mass="7129">MKTQPQSPLPVYRLITGPDDASFCHRVSEMLSAGYVLHGSPALTYDPEKKCVIAAQALVVDAGQQK</sequence>
<dbReference type="RefSeq" id="WP_212713266.1">
    <property type="nucleotide sequence ID" value="NZ_JBHSUB010000007.1"/>
</dbReference>
<name>A0ABW1VZT1_9GAMM</name>
<keyword evidence="3" id="KW-1185">Reference proteome</keyword>
<reference evidence="3" key="1">
    <citation type="journal article" date="2019" name="Int. J. Syst. Evol. Microbiol.">
        <title>The Global Catalogue of Microorganisms (GCM) 10K type strain sequencing project: providing services to taxonomists for standard genome sequencing and annotation.</title>
        <authorList>
            <consortium name="The Broad Institute Genomics Platform"/>
            <consortium name="The Broad Institute Genome Sequencing Center for Infectious Disease"/>
            <person name="Wu L."/>
            <person name="Ma J."/>
        </authorList>
    </citation>
    <scope>NUCLEOTIDE SEQUENCE [LARGE SCALE GENOMIC DNA]</scope>
    <source>
        <strain evidence="3">CGMCC 1.18518</strain>
    </source>
</reference>
<evidence type="ECO:0000313" key="3">
    <source>
        <dbReference type="Proteomes" id="UP001596230"/>
    </source>
</evidence>
<dbReference type="Pfam" id="PF08410">
    <property type="entry name" value="DUF1737"/>
    <property type="match status" value="1"/>
</dbReference>
<protein>
    <submittedName>
        <fullName evidence="2">DUF1737 domain-containing protein</fullName>
    </submittedName>
</protein>